<evidence type="ECO:0000313" key="1">
    <source>
        <dbReference type="EMBL" id="KAJ0082801.1"/>
    </source>
</evidence>
<dbReference type="Proteomes" id="UP001164250">
    <property type="component" value="Chromosome 12"/>
</dbReference>
<name>A0ACC1AAL6_9ROSI</name>
<proteinExistence type="predicted"/>
<sequence>MVFTAACTILGGTNEETGAPHFLQRASFIVFAISDTIALLLSCFSILMLITILFPL</sequence>
<protein>
    <submittedName>
        <fullName evidence="1">Uncharacterized protein</fullName>
    </submittedName>
</protein>
<evidence type="ECO:0000313" key="2">
    <source>
        <dbReference type="Proteomes" id="UP001164250"/>
    </source>
</evidence>
<accession>A0ACC1AAL6</accession>
<comment type="caution">
    <text evidence="1">The sequence shown here is derived from an EMBL/GenBank/DDBJ whole genome shotgun (WGS) entry which is preliminary data.</text>
</comment>
<gene>
    <name evidence="1" type="ORF">Patl1_12351</name>
</gene>
<keyword evidence="2" id="KW-1185">Reference proteome</keyword>
<organism evidence="1 2">
    <name type="scientific">Pistacia atlantica</name>
    <dbReference type="NCBI Taxonomy" id="434234"/>
    <lineage>
        <taxon>Eukaryota</taxon>
        <taxon>Viridiplantae</taxon>
        <taxon>Streptophyta</taxon>
        <taxon>Embryophyta</taxon>
        <taxon>Tracheophyta</taxon>
        <taxon>Spermatophyta</taxon>
        <taxon>Magnoliopsida</taxon>
        <taxon>eudicotyledons</taxon>
        <taxon>Gunneridae</taxon>
        <taxon>Pentapetalae</taxon>
        <taxon>rosids</taxon>
        <taxon>malvids</taxon>
        <taxon>Sapindales</taxon>
        <taxon>Anacardiaceae</taxon>
        <taxon>Pistacia</taxon>
    </lineage>
</organism>
<reference evidence="2" key="1">
    <citation type="journal article" date="2023" name="G3 (Bethesda)">
        <title>Genome assembly and association tests identify interacting loci associated with vigor, precocity, and sex in interspecific pistachio rootstocks.</title>
        <authorList>
            <person name="Palmer W."/>
            <person name="Jacygrad E."/>
            <person name="Sagayaradj S."/>
            <person name="Cavanaugh K."/>
            <person name="Han R."/>
            <person name="Bertier L."/>
            <person name="Beede B."/>
            <person name="Kafkas S."/>
            <person name="Golino D."/>
            <person name="Preece J."/>
            <person name="Michelmore R."/>
        </authorList>
    </citation>
    <scope>NUCLEOTIDE SEQUENCE [LARGE SCALE GENOMIC DNA]</scope>
</reference>
<dbReference type="EMBL" id="CM047908">
    <property type="protein sequence ID" value="KAJ0082801.1"/>
    <property type="molecule type" value="Genomic_DNA"/>
</dbReference>